<feature type="compositionally biased region" description="Basic and acidic residues" evidence="1">
    <location>
        <begin position="118"/>
        <end position="131"/>
    </location>
</feature>
<evidence type="ECO:0000256" key="1">
    <source>
        <dbReference type="SAM" id="MobiDB-lite"/>
    </source>
</evidence>
<evidence type="ECO:0000313" key="3">
    <source>
        <dbReference type="Proteomes" id="UP001143981"/>
    </source>
</evidence>
<dbReference type="EMBL" id="JANBOI010000472">
    <property type="protein sequence ID" value="KAJ1730317.1"/>
    <property type="molecule type" value="Genomic_DNA"/>
</dbReference>
<dbReference type="OrthoDB" id="1099063at2759"/>
<dbReference type="AlphaFoldDB" id="A0A9W8CYZ3"/>
<feature type="non-terminal residue" evidence="2">
    <location>
        <position position="192"/>
    </location>
</feature>
<proteinExistence type="predicted"/>
<feature type="region of interest" description="Disordered" evidence="1">
    <location>
        <begin position="40"/>
        <end position="135"/>
    </location>
</feature>
<dbReference type="Proteomes" id="UP001143981">
    <property type="component" value="Unassembled WGS sequence"/>
</dbReference>
<organism evidence="2 3">
    <name type="scientific">Coemansia biformis</name>
    <dbReference type="NCBI Taxonomy" id="1286918"/>
    <lineage>
        <taxon>Eukaryota</taxon>
        <taxon>Fungi</taxon>
        <taxon>Fungi incertae sedis</taxon>
        <taxon>Zoopagomycota</taxon>
        <taxon>Kickxellomycotina</taxon>
        <taxon>Kickxellomycetes</taxon>
        <taxon>Kickxellales</taxon>
        <taxon>Kickxellaceae</taxon>
        <taxon>Coemansia</taxon>
    </lineage>
</organism>
<reference evidence="2" key="1">
    <citation type="submission" date="2022-07" db="EMBL/GenBank/DDBJ databases">
        <title>Phylogenomic reconstructions and comparative analyses of Kickxellomycotina fungi.</title>
        <authorList>
            <person name="Reynolds N.K."/>
            <person name="Stajich J.E."/>
            <person name="Barry K."/>
            <person name="Grigoriev I.V."/>
            <person name="Crous P."/>
            <person name="Smith M.E."/>
        </authorList>
    </citation>
    <scope>NUCLEOTIDE SEQUENCE</scope>
    <source>
        <strain evidence="2">BCRC 34381</strain>
    </source>
</reference>
<sequence>MAHRLLGATRRAAAATLTARHCVWQLAAPGLLFARQGRRRLSGKPDTRDSEGLHEWDRSVSEAIEQAKRELAEQKATLAEQQKQKAQPEPGDRPCPEDAEGGGRRAGKPGTNSQPPKSPKDDGRPPASEKGDGEDDYIVVLGRVMIELPEQIESFFGHGLDGSIYTENVRFVEPQYSGAHISGKSQYLGAAR</sequence>
<feature type="compositionally biased region" description="Basic and acidic residues" evidence="1">
    <location>
        <begin position="43"/>
        <end position="73"/>
    </location>
</feature>
<name>A0A9W8CYZ3_9FUNG</name>
<comment type="caution">
    <text evidence="2">The sequence shown here is derived from an EMBL/GenBank/DDBJ whole genome shotgun (WGS) entry which is preliminary data.</text>
</comment>
<gene>
    <name evidence="2" type="ORF">LPJ61_003073</name>
</gene>
<protein>
    <submittedName>
        <fullName evidence="2">Uncharacterized protein</fullName>
    </submittedName>
</protein>
<keyword evidence="3" id="KW-1185">Reference proteome</keyword>
<accession>A0A9W8CYZ3</accession>
<evidence type="ECO:0000313" key="2">
    <source>
        <dbReference type="EMBL" id="KAJ1730317.1"/>
    </source>
</evidence>